<reference evidence="2 3" key="1">
    <citation type="submission" date="2014-03" db="EMBL/GenBank/DDBJ databases">
        <title>The genomes of two eusocial bee gut symbionts.</title>
        <authorList>
            <person name="Kwong W.K."/>
            <person name="Engel P."/>
            <person name="Koch H."/>
            <person name="Moran N.A."/>
        </authorList>
    </citation>
    <scope>NUCLEOTIDE SEQUENCE [LARGE SCALE GENOMIC DNA]</scope>
    <source>
        <strain evidence="3">wkB29</strain>
    </source>
</reference>
<comment type="caution">
    <text evidence="2">The sequence shown here is derived from an EMBL/GenBank/DDBJ whole genome shotgun (WGS) entry which is preliminary data.</text>
</comment>
<dbReference type="PANTHER" id="PTHR14119">
    <property type="entry name" value="HYDROLASE"/>
    <property type="match status" value="1"/>
</dbReference>
<protein>
    <submittedName>
        <fullName evidence="2">Isochorismatase</fullName>
        <ecNumber evidence="2">3.3.2.1</ecNumber>
    </submittedName>
</protein>
<evidence type="ECO:0000313" key="2">
    <source>
        <dbReference type="EMBL" id="KDN14086.1"/>
    </source>
</evidence>
<keyword evidence="2" id="KW-0378">Hydrolase</keyword>
<dbReference type="Pfam" id="PF00857">
    <property type="entry name" value="Isochorismatase"/>
    <property type="match status" value="1"/>
</dbReference>
<dbReference type="InterPro" id="IPR050993">
    <property type="entry name" value="Isochorismatase_domain"/>
</dbReference>
<dbReference type="Gene3D" id="3.40.50.850">
    <property type="entry name" value="Isochorismatase-like"/>
    <property type="match status" value="1"/>
</dbReference>
<evidence type="ECO:0000313" key="3">
    <source>
        <dbReference type="Proteomes" id="UP000027170"/>
    </source>
</evidence>
<keyword evidence="3" id="KW-1185">Reference proteome</keyword>
<dbReference type="InterPro" id="IPR036380">
    <property type="entry name" value="Isochorismatase-like_sf"/>
</dbReference>
<dbReference type="RefSeq" id="WP_037405755.1">
    <property type="nucleotide sequence ID" value="NZ_JFZV01000011.1"/>
</dbReference>
<dbReference type="EC" id="3.3.2.1" evidence="2"/>
<dbReference type="PANTHER" id="PTHR14119:SF3">
    <property type="entry name" value="ISOCHORISMATASE DOMAIN-CONTAINING PROTEIN 2"/>
    <property type="match status" value="1"/>
</dbReference>
<dbReference type="InterPro" id="IPR000868">
    <property type="entry name" value="Isochorismatase-like_dom"/>
</dbReference>
<feature type="domain" description="Isochorismatase-like" evidence="1">
    <location>
        <begin position="9"/>
        <end position="156"/>
    </location>
</feature>
<dbReference type="OrthoDB" id="9796958at2"/>
<accession>A0A066THK6</accession>
<dbReference type="Proteomes" id="UP000027170">
    <property type="component" value="Unassembled WGS sequence"/>
</dbReference>
<organism evidence="2 3">
    <name type="scientific">Snodgrassella communis</name>
    <dbReference type="NCBI Taxonomy" id="2946699"/>
    <lineage>
        <taxon>Bacteria</taxon>
        <taxon>Pseudomonadati</taxon>
        <taxon>Pseudomonadota</taxon>
        <taxon>Betaproteobacteria</taxon>
        <taxon>Neisseriales</taxon>
        <taxon>Neisseriaceae</taxon>
        <taxon>Snodgrassella</taxon>
    </lineage>
</organism>
<gene>
    <name evidence="2" type="ORF">SALWKB29_1876</name>
</gene>
<name>A0A066THK6_9NEIS</name>
<dbReference type="GO" id="GO:0008908">
    <property type="term" value="F:isochorismatase activity"/>
    <property type="evidence" value="ECO:0007669"/>
    <property type="project" value="UniProtKB-EC"/>
</dbReference>
<dbReference type="eggNOG" id="COG1335">
    <property type="taxonomic scope" value="Bacteria"/>
</dbReference>
<dbReference type="AlphaFoldDB" id="A0A066THK6"/>
<proteinExistence type="predicted"/>
<evidence type="ECO:0000259" key="1">
    <source>
        <dbReference type="Pfam" id="PF00857"/>
    </source>
</evidence>
<dbReference type="EMBL" id="JFZV01000011">
    <property type="protein sequence ID" value="KDN14086.1"/>
    <property type="molecule type" value="Genomic_DNA"/>
</dbReference>
<sequence>MLIDSKRSTVLMIDLQTRLLPALNNTDEVLANNIWLAGLAHDMAIPTLISEHCVDKIGATHEEIMTAAPQAKIVQKQNFSVFSAGVLTKDNLQQANQIIISGIEAHICVLQTAFDLCAHGYEVFVVADAVSSRRQRDVELGLARMQTSGCQIVSREMIAFEWLGSANNPQFKEIHKKYIR</sequence>
<dbReference type="SUPFAM" id="SSF52499">
    <property type="entry name" value="Isochorismatase-like hydrolases"/>
    <property type="match status" value="1"/>
</dbReference>